<feature type="transmembrane region" description="Helical" evidence="8">
    <location>
        <begin position="226"/>
        <end position="253"/>
    </location>
</feature>
<geneLocation type="mitochondrion" evidence="9"/>
<dbReference type="NCBIfam" id="NF004741">
    <property type="entry name" value="PRK06076.1-2"/>
    <property type="match status" value="1"/>
</dbReference>
<sequence>MLAVVFSLLEVLIVLVPVLLSVAFMTIIERKVLASMQRRVGPNTVGYFGVLQPFADALKLVVKETVVPQHATRSLFFLAPVISLVFSLLGWAVIPFASGLALSDFSLGVLYSLAISSIGVYGVLFAGWSANSKYAFLGSLRSTAQMISYELILSTAVLAVVLLAGTFSYTAIIERQQAVYYLVPLLPLFIVFFIAVLAETNRTPFDLPEAESELVAGYFTEHSGMIFVFFFLAEYCSIVLMSALTSIFFVGGYVMPQCIANNTFINVQAVVLALKTCLFCFVFVWFRATLPRLRYDQLMQFCWMAMLPVAIACFVLVLCLLVAFDVTPCFPQRVGGLAIVMGNTSLILHI</sequence>
<evidence type="ECO:0000256" key="4">
    <source>
        <dbReference type="ARBA" id="ARBA00022989"/>
    </source>
</evidence>
<dbReference type="HAMAP" id="MF_01350">
    <property type="entry name" value="NDH1_NuoH"/>
    <property type="match status" value="1"/>
</dbReference>
<feature type="transmembrane region" description="Helical" evidence="8">
    <location>
        <begin position="75"/>
        <end position="97"/>
    </location>
</feature>
<dbReference type="PROSITE" id="PS00667">
    <property type="entry name" value="COMPLEX1_ND1_1"/>
    <property type="match status" value="1"/>
</dbReference>
<protein>
    <recommendedName>
        <fullName evidence="7">NADH-ubiquinone oxidoreductase chain 1</fullName>
        <ecNumber evidence="7">7.1.1.2</ecNumber>
    </recommendedName>
</protein>
<feature type="transmembrane region" description="Helical" evidence="8">
    <location>
        <begin position="109"/>
        <end position="130"/>
    </location>
</feature>
<keyword evidence="7" id="KW-0830">Ubiquinone</keyword>
<proteinExistence type="inferred from homology"/>
<comment type="catalytic activity">
    <reaction evidence="7">
        <text>a ubiquinone + NADH + 5 H(+)(in) = a ubiquinol + NAD(+) + 4 H(+)(out)</text>
        <dbReference type="Rhea" id="RHEA:29091"/>
        <dbReference type="Rhea" id="RHEA-COMP:9565"/>
        <dbReference type="Rhea" id="RHEA-COMP:9566"/>
        <dbReference type="ChEBI" id="CHEBI:15378"/>
        <dbReference type="ChEBI" id="CHEBI:16389"/>
        <dbReference type="ChEBI" id="CHEBI:17976"/>
        <dbReference type="ChEBI" id="CHEBI:57540"/>
        <dbReference type="ChEBI" id="CHEBI:57945"/>
        <dbReference type="EC" id="7.1.1.2"/>
    </reaction>
</comment>
<feature type="transmembrane region" description="Helical" evidence="8">
    <location>
        <begin position="151"/>
        <end position="172"/>
    </location>
</feature>
<evidence type="ECO:0000256" key="2">
    <source>
        <dbReference type="ARBA" id="ARBA00010535"/>
    </source>
</evidence>
<keyword evidence="3 6" id="KW-0812">Transmembrane</keyword>
<evidence type="ECO:0000256" key="3">
    <source>
        <dbReference type="ARBA" id="ARBA00022692"/>
    </source>
</evidence>
<keyword evidence="7 9" id="KW-0496">Mitochondrion</keyword>
<evidence type="ECO:0000313" key="10">
    <source>
        <dbReference type="Proteomes" id="UP000016926"/>
    </source>
</evidence>
<organism evidence="9 10">
    <name type="scientific">Rhodotorula toruloides (strain NP11)</name>
    <name type="common">Yeast</name>
    <name type="synonym">Rhodosporidium toruloides</name>
    <dbReference type="NCBI Taxonomy" id="1130832"/>
    <lineage>
        <taxon>Eukaryota</taxon>
        <taxon>Fungi</taxon>
        <taxon>Dikarya</taxon>
        <taxon>Basidiomycota</taxon>
        <taxon>Pucciniomycotina</taxon>
        <taxon>Microbotryomycetes</taxon>
        <taxon>Sporidiobolales</taxon>
        <taxon>Sporidiobolaceae</taxon>
        <taxon>Rhodotorula</taxon>
    </lineage>
</organism>
<dbReference type="GO" id="GO:0003954">
    <property type="term" value="F:NADH dehydrogenase activity"/>
    <property type="evidence" value="ECO:0007669"/>
    <property type="project" value="TreeGrafter"/>
</dbReference>
<evidence type="ECO:0000313" key="9">
    <source>
        <dbReference type="EMBL" id="QNL17833.1"/>
    </source>
</evidence>
<keyword evidence="4 8" id="KW-1133">Transmembrane helix</keyword>
<evidence type="ECO:0000256" key="7">
    <source>
        <dbReference type="RuleBase" id="RU000473"/>
    </source>
</evidence>
<evidence type="ECO:0000256" key="5">
    <source>
        <dbReference type="ARBA" id="ARBA00023136"/>
    </source>
</evidence>
<dbReference type="GO" id="GO:0009060">
    <property type="term" value="P:aerobic respiration"/>
    <property type="evidence" value="ECO:0007669"/>
    <property type="project" value="TreeGrafter"/>
</dbReference>
<feature type="transmembrane region" description="Helical" evidence="8">
    <location>
        <begin position="298"/>
        <end position="324"/>
    </location>
</feature>
<dbReference type="Pfam" id="PF00146">
    <property type="entry name" value="NADHdh"/>
    <property type="match status" value="1"/>
</dbReference>
<evidence type="ECO:0000256" key="1">
    <source>
        <dbReference type="ARBA" id="ARBA00004141"/>
    </source>
</evidence>
<evidence type="ECO:0000256" key="6">
    <source>
        <dbReference type="RuleBase" id="RU000471"/>
    </source>
</evidence>
<gene>
    <name evidence="9" type="primary">nad1</name>
</gene>
<keyword evidence="6" id="KW-0520">NAD</keyword>
<dbReference type="PROSITE" id="PS00668">
    <property type="entry name" value="COMPLEX1_ND1_2"/>
    <property type="match status" value="1"/>
</dbReference>
<feature type="transmembrane region" description="Helical" evidence="8">
    <location>
        <begin position="265"/>
        <end position="286"/>
    </location>
</feature>
<feature type="transmembrane region" description="Helical" evidence="8">
    <location>
        <begin position="6"/>
        <end position="28"/>
    </location>
</feature>
<dbReference type="InterPro" id="IPR001694">
    <property type="entry name" value="NADH_UbQ_OxRdtase_su1/FPO"/>
</dbReference>
<dbReference type="Proteomes" id="UP000016926">
    <property type="component" value="Mitochondrion"/>
</dbReference>
<comment type="subcellular location">
    <subcellularLocation>
        <location evidence="1">Membrane</location>
        <topology evidence="1">Multi-pass membrane protein</topology>
    </subcellularLocation>
    <subcellularLocation>
        <location evidence="6">Mitochondrion inner membrane</location>
        <topology evidence="6">Multi-pass membrane protein</topology>
    </subcellularLocation>
</comment>
<evidence type="ECO:0000256" key="8">
    <source>
        <dbReference type="SAM" id="Phobius"/>
    </source>
</evidence>
<dbReference type="GO" id="GO:0005743">
    <property type="term" value="C:mitochondrial inner membrane"/>
    <property type="evidence" value="ECO:0007669"/>
    <property type="project" value="UniProtKB-SubCell"/>
</dbReference>
<dbReference type="PANTHER" id="PTHR11432:SF3">
    <property type="entry name" value="NADH-UBIQUINONE OXIDOREDUCTASE CHAIN 1"/>
    <property type="match status" value="1"/>
</dbReference>
<feature type="transmembrane region" description="Helical" evidence="8">
    <location>
        <begin position="178"/>
        <end position="198"/>
    </location>
</feature>
<name>A0A7G8ZGE8_RHOT1</name>
<comment type="similarity">
    <text evidence="2 6">Belongs to the complex I subunit 1 family.</text>
</comment>
<dbReference type="GO" id="GO:0008137">
    <property type="term" value="F:NADH dehydrogenase (ubiquinone) activity"/>
    <property type="evidence" value="ECO:0007669"/>
    <property type="project" value="UniProtKB-EC"/>
</dbReference>
<dbReference type="EC" id="7.1.1.2" evidence="7"/>
<reference evidence="9 10" key="1">
    <citation type="journal article" date="2020" name="FEMS Yeast Res.">
        <title>The complete mitochondrial genome of the lipid-producing yeast Rhodotorula toruloides.</title>
        <authorList>
            <person name="Zhou R."/>
            <person name="Zhu Z."/>
            <person name="Zhang S."/>
            <person name="Zhao Z.K."/>
        </authorList>
    </citation>
    <scope>NUCLEOTIDE SEQUENCE [LARGE SCALE GENOMIC DNA]</scope>
    <source>
        <strain evidence="9 10">NP11</strain>
    </source>
</reference>
<keyword evidence="10" id="KW-1185">Reference proteome</keyword>
<dbReference type="InterPro" id="IPR018086">
    <property type="entry name" value="NADH_UbQ_OxRdtase_su1_CS"/>
</dbReference>
<dbReference type="EMBL" id="MT362617">
    <property type="protein sequence ID" value="QNL17833.1"/>
    <property type="molecule type" value="Genomic_DNA"/>
</dbReference>
<accession>A0A7G8ZGE8</accession>
<dbReference type="PANTHER" id="PTHR11432">
    <property type="entry name" value="NADH DEHYDROGENASE SUBUNIT 1"/>
    <property type="match status" value="1"/>
</dbReference>
<keyword evidence="5 8" id="KW-0472">Membrane</keyword>
<dbReference type="AlphaFoldDB" id="A0A7G8ZGE8"/>